<organism evidence="2 3">
    <name type="scientific">Microlunatus phosphovorus (strain ATCC 700054 / DSM 10555 / JCM 9379 / NBRC 101784 / NCIMB 13414 / VKM Ac-1990 / NM-1)</name>
    <dbReference type="NCBI Taxonomy" id="1032480"/>
    <lineage>
        <taxon>Bacteria</taxon>
        <taxon>Bacillati</taxon>
        <taxon>Actinomycetota</taxon>
        <taxon>Actinomycetes</taxon>
        <taxon>Propionibacteriales</taxon>
        <taxon>Propionibacteriaceae</taxon>
        <taxon>Microlunatus</taxon>
    </lineage>
</organism>
<reference evidence="2 3" key="1">
    <citation type="submission" date="2011-05" db="EMBL/GenBank/DDBJ databases">
        <title>Whole genome sequence of Microlunatus phosphovorus NM-1.</title>
        <authorList>
            <person name="Hosoyama A."/>
            <person name="Sasaki K."/>
            <person name="Harada T."/>
            <person name="Igarashi R."/>
            <person name="Kawakoshi A."/>
            <person name="Sasagawa M."/>
            <person name="Fukada J."/>
            <person name="Nakamura S."/>
            <person name="Katano Y."/>
            <person name="Hanada S."/>
            <person name="Kamagata Y."/>
            <person name="Nakamura N."/>
            <person name="Yamazaki S."/>
            <person name="Fujita N."/>
        </authorList>
    </citation>
    <scope>NUCLEOTIDE SEQUENCE [LARGE SCALE GENOMIC DNA]</scope>
    <source>
        <strain evidence="3">ATCC 700054 / DSM 10555 / JCM 9379 / NBRC 101784 / NCIMB 13414 / VKM Ac-1990 / NM-1</strain>
    </source>
</reference>
<gene>
    <name evidence="2" type="ordered locus">MLP_05410</name>
</gene>
<dbReference type="HOGENOM" id="CLU_2451290_0_0_11"/>
<dbReference type="AlphaFoldDB" id="F5XK59"/>
<dbReference type="KEGG" id="mph:MLP_05410"/>
<protein>
    <submittedName>
        <fullName evidence="2">Uncharacterized protein</fullName>
    </submittedName>
</protein>
<dbReference type="STRING" id="1032480.MLP_05410"/>
<evidence type="ECO:0000256" key="1">
    <source>
        <dbReference type="SAM" id="MobiDB-lite"/>
    </source>
</evidence>
<sequence length="89" mass="10237">MHPGTQLVRQGRHKDQVSLITRSRTRPAHTRPPPPRIHPREPQSPLRTSCCYFAPSRPHAELPQLVRSRNWRPHEVVRSGQRVGGQGAW</sequence>
<feature type="region of interest" description="Disordered" evidence="1">
    <location>
        <begin position="1"/>
        <end position="47"/>
    </location>
</feature>
<dbReference type="Proteomes" id="UP000007947">
    <property type="component" value="Chromosome"/>
</dbReference>
<name>F5XK59_MICPN</name>
<accession>F5XK59</accession>
<evidence type="ECO:0000313" key="3">
    <source>
        <dbReference type="Proteomes" id="UP000007947"/>
    </source>
</evidence>
<dbReference type="EMBL" id="AP012204">
    <property type="protein sequence ID" value="BAK33555.1"/>
    <property type="molecule type" value="Genomic_DNA"/>
</dbReference>
<evidence type="ECO:0000313" key="2">
    <source>
        <dbReference type="EMBL" id="BAK33555.1"/>
    </source>
</evidence>
<keyword evidence="3" id="KW-1185">Reference proteome</keyword>
<proteinExistence type="predicted"/>